<evidence type="ECO:0000259" key="2">
    <source>
        <dbReference type="Pfam" id="PF25545"/>
    </source>
</evidence>
<dbReference type="Pfam" id="PF25545">
    <property type="entry name" value="DUF7924"/>
    <property type="match status" value="1"/>
</dbReference>
<evidence type="ECO:0000313" key="4">
    <source>
        <dbReference type="Proteomes" id="UP000034164"/>
    </source>
</evidence>
<protein>
    <recommendedName>
        <fullName evidence="2">DUF7924 domain-containing protein</fullName>
    </recommendedName>
</protein>
<dbReference type="EMBL" id="LCZI01001177">
    <property type="protein sequence ID" value="KKZ62132.1"/>
    <property type="molecule type" value="Genomic_DNA"/>
</dbReference>
<sequence length="130" mass="14624">MPADSLRPSSSEEGQAEEDVEVDEKGKRYYHGLEPGSCVRWWNEIGVIRVIGELIIPSAEEAIDPGHVSFQYLIKSVNEAWNSSISFDEAQQLQQNLPLLQALQPSHYRQLQLPRPQPDYAVGFNTAGLF</sequence>
<dbReference type="InterPro" id="IPR057684">
    <property type="entry name" value="DUF7924"/>
</dbReference>
<dbReference type="VEuPathDB" id="FungiDB:EMCG_03376"/>
<feature type="domain" description="DUF7924" evidence="2">
    <location>
        <begin position="40"/>
        <end position="126"/>
    </location>
</feature>
<dbReference type="AlphaFoldDB" id="A0A0G2HV97"/>
<organism evidence="3 4">
    <name type="scientific">[Emmonsia] crescens</name>
    <dbReference type="NCBI Taxonomy" id="73230"/>
    <lineage>
        <taxon>Eukaryota</taxon>
        <taxon>Fungi</taxon>
        <taxon>Dikarya</taxon>
        <taxon>Ascomycota</taxon>
        <taxon>Pezizomycotina</taxon>
        <taxon>Eurotiomycetes</taxon>
        <taxon>Eurotiomycetidae</taxon>
        <taxon>Onygenales</taxon>
        <taxon>Ajellomycetaceae</taxon>
        <taxon>Emergomyces</taxon>
    </lineage>
</organism>
<name>A0A0G2HV97_9EURO</name>
<evidence type="ECO:0000256" key="1">
    <source>
        <dbReference type="SAM" id="MobiDB-lite"/>
    </source>
</evidence>
<dbReference type="Proteomes" id="UP000034164">
    <property type="component" value="Unassembled WGS sequence"/>
</dbReference>
<gene>
    <name evidence="3" type="ORF">EMCG_03376</name>
</gene>
<feature type="region of interest" description="Disordered" evidence="1">
    <location>
        <begin position="1"/>
        <end position="25"/>
    </location>
</feature>
<reference evidence="4" key="1">
    <citation type="journal article" date="2015" name="PLoS Genet.">
        <title>The dynamic genome and transcriptome of the human fungal pathogen Blastomyces and close relative Emmonsia.</title>
        <authorList>
            <person name="Munoz J.F."/>
            <person name="Gauthier G.M."/>
            <person name="Desjardins C.A."/>
            <person name="Gallo J.E."/>
            <person name="Holder J."/>
            <person name="Sullivan T.D."/>
            <person name="Marty A.J."/>
            <person name="Carmen J.C."/>
            <person name="Chen Z."/>
            <person name="Ding L."/>
            <person name="Gujja S."/>
            <person name="Magrini V."/>
            <person name="Misas E."/>
            <person name="Mitreva M."/>
            <person name="Priest M."/>
            <person name="Saif S."/>
            <person name="Whiston E.A."/>
            <person name="Young S."/>
            <person name="Zeng Q."/>
            <person name="Goldman W.E."/>
            <person name="Mardis E.R."/>
            <person name="Taylor J.W."/>
            <person name="McEwen J.G."/>
            <person name="Clay O.K."/>
            <person name="Klein B.S."/>
            <person name="Cuomo C.A."/>
        </authorList>
    </citation>
    <scope>NUCLEOTIDE SEQUENCE [LARGE SCALE GENOMIC DNA]</scope>
    <source>
        <strain evidence="4">UAMH 3008</strain>
    </source>
</reference>
<comment type="caution">
    <text evidence="3">The sequence shown here is derived from an EMBL/GenBank/DDBJ whole genome shotgun (WGS) entry which is preliminary data.</text>
</comment>
<evidence type="ECO:0000313" key="3">
    <source>
        <dbReference type="EMBL" id="KKZ62132.1"/>
    </source>
</evidence>
<accession>A0A0G2HV97</accession>
<proteinExistence type="predicted"/>
<dbReference type="OrthoDB" id="4207325at2759"/>